<organism evidence="2">
    <name type="scientific">Physcomitrium patens</name>
    <name type="common">Spreading-leaved earth moss</name>
    <name type="synonym">Physcomitrella patens</name>
    <dbReference type="NCBI Taxonomy" id="3218"/>
    <lineage>
        <taxon>Eukaryota</taxon>
        <taxon>Viridiplantae</taxon>
        <taxon>Streptophyta</taxon>
        <taxon>Embryophyta</taxon>
        <taxon>Bryophyta</taxon>
        <taxon>Bryophytina</taxon>
        <taxon>Bryopsida</taxon>
        <taxon>Funariidae</taxon>
        <taxon>Funariales</taxon>
        <taxon>Funariaceae</taxon>
        <taxon>Physcomitrium</taxon>
    </lineage>
</organism>
<reference evidence="2 4" key="2">
    <citation type="journal article" date="2018" name="Plant J.">
        <title>The Physcomitrella patens chromosome-scale assembly reveals moss genome structure and evolution.</title>
        <authorList>
            <person name="Lang D."/>
            <person name="Ullrich K.K."/>
            <person name="Murat F."/>
            <person name="Fuchs J."/>
            <person name="Jenkins J."/>
            <person name="Haas F.B."/>
            <person name="Piednoel M."/>
            <person name="Gundlach H."/>
            <person name="Van Bel M."/>
            <person name="Meyberg R."/>
            <person name="Vives C."/>
            <person name="Morata J."/>
            <person name="Symeonidi A."/>
            <person name="Hiss M."/>
            <person name="Muchero W."/>
            <person name="Kamisugi Y."/>
            <person name="Saleh O."/>
            <person name="Blanc G."/>
            <person name="Decker E.L."/>
            <person name="van Gessel N."/>
            <person name="Grimwood J."/>
            <person name="Hayes R.D."/>
            <person name="Graham S.W."/>
            <person name="Gunter L.E."/>
            <person name="McDaniel S.F."/>
            <person name="Hoernstein S.N.W."/>
            <person name="Larsson A."/>
            <person name="Li F.W."/>
            <person name="Perroud P.F."/>
            <person name="Phillips J."/>
            <person name="Ranjan P."/>
            <person name="Rokshar D.S."/>
            <person name="Rothfels C.J."/>
            <person name="Schneider L."/>
            <person name="Shu S."/>
            <person name="Stevenson D.W."/>
            <person name="Thummler F."/>
            <person name="Tillich M."/>
            <person name="Villarreal Aguilar J.C."/>
            <person name="Widiez T."/>
            <person name="Wong G.K."/>
            <person name="Wymore A."/>
            <person name="Zhang Y."/>
            <person name="Zimmer A.D."/>
            <person name="Quatrano R.S."/>
            <person name="Mayer K.F.X."/>
            <person name="Goodstein D."/>
            <person name="Casacuberta J.M."/>
            <person name="Vandepoele K."/>
            <person name="Reski R."/>
            <person name="Cuming A.C."/>
            <person name="Tuskan G.A."/>
            <person name="Maumus F."/>
            <person name="Salse J."/>
            <person name="Schmutz J."/>
            <person name="Rensing S.A."/>
        </authorList>
    </citation>
    <scope>NUCLEOTIDE SEQUENCE [LARGE SCALE GENOMIC DNA]</scope>
    <source>
        <strain evidence="3 4">cv. Gransden 2004</strain>
    </source>
</reference>
<dbReference type="InterPro" id="IPR036404">
    <property type="entry name" value="Jacalin-like_lectin_dom_sf"/>
</dbReference>
<dbReference type="GeneID" id="112287139"/>
<sequence>MSANSATAQGPWGGSGGHPFYDGRGDVVEIDVTYTNDHVTKLQVAYAESTGSRWHSPTHGSHGGHDEKITLDYPEEYLTQVVGTYGRCINSISFITNKGTYGPFGNTEGEGFESPADVVIVGFFGRSGSIIDQLGVLTIEASVDNVQLDKPLKSTVITQGQWGGHGGYDFCDGRGDVVEITVKYDDECVHLLQAEYQHSGDRFSGACHGEGEEGEEAKVSLNFPTERLMQVKGTYDPRGYLTSISLITNNETYGPFGNSRGQHFQSLPHGVLGFCGRSGRVVDQLGVLTYVENPWNSHLDKKPARLEISTVVNGPWGGSGGQDFYDGRGDVVEILVNFSKVAVTTLQVTYEQCGTRFEGAPHGGAGGDSWKSQIGIGKNLGEESSKLCLEFPEEFLLQVKGTYGPIPSRTSDAVTSLTFVTNKQTYGPYGVPSGQEFETPATGVVGFFGKAGARLDQLGVFTKFSESAE</sequence>
<reference evidence="2 4" key="1">
    <citation type="journal article" date="2008" name="Science">
        <title>The Physcomitrella genome reveals evolutionary insights into the conquest of land by plants.</title>
        <authorList>
            <person name="Rensing S."/>
            <person name="Lang D."/>
            <person name="Zimmer A."/>
            <person name="Terry A."/>
            <person name="Salamov A."/>
            <person name="Shapiro H."/>
            <person name="Nishiyama T."/>
            <person name="Perroud P.-F."/>
            <person name="Lindquist E."/>
            <person name="Kamisugi Y."/>
            <person name="Tanahashi T."/>
            <person name="Sakakibara K."/>
            <person name="Fujita T."/>
            <person name="Oishi K."/>
            <person name="Shin-I T."/>
            <person name="Kuroki Y."/>
            <person name="Toyoda A."/>
            <person name="Suzuki Y."/>
            <person name="Hashimoto A."/>
            <person name="Yamaguchi K."/>
            <person name="Sugano A."/>
            <person name="Kohara Y."/>
            <person name="Fujiyama A."/>
            <person name="Anterola A."/>
            <person name="Aoki S."/>
            <person name="Ashton N."/>
            <person name="Barbazuk W.B."/>
            <person name="Barker E."/>
            <person name="Bennetzen J."/>
            <person name="Bezanilla M."/>
            <person name="Blankenship R."/>
            <person name="Cho S.H."/>
            <person name="Dutcher S."/>
            <person name="Estelle M."/>
            <person name="Fawcett J.A."/>
            <person name="Gundlach H."/>
            <person name="Hanada K."/>
            <person name="Heyl A."/>
            <person name="Hicks K.A."/>
            <person name="Hugh J."/>
            <person name="Lohr M."/>
            <person name="Mayer K."/>
            <person name="Melkozernov A."/>
            <person name="Murata T."/>
            <person name="Nelson D."/>
            <person name="Pils B."/>
            <person name="Prigge M."/>
            <person name="Reiss B."/>
            <person name="Renner T."/>
            <person name="Rombauts S."/>
            <person name="Rushton P."/>
            <person name="Sanderfoot A."/>
            <person name="Schween G."/>
            <person name="Shiu S.-H."/>
            <person name="Stueber K."/>
            <person name="Theodoulou F.L."/>
            <person name="Tu H."/>
            <person name="Van de Peer Y."/>
            <person name="Verrier P.J."/>
            <person name="Waters E."/>
            <person name="Wood A."/>
            <person name="Yang L."/>
            <person name="Cove D."/>
            <person name="Cuming A."/>
            <person name="Hasebe M."/>
            <person name="Lucas S."/>
            <person name="Mishler D.B."/>
            <person name="Reski R."/>
            <person name="Grigoriev I."/>
            <person name="Quatrano R.S."/>
            <person name="Boore J.L."/>
        </authorList>
    </citation>
    <scope>NUCLEOTIDE SEQUENCE [LARGE SCALE GENOMIC DNA]</scope>
    <source>
        <strain evidence="3 4">cv. Gransden 2004</strain>
    </source>
</reference>
<dbReference type="eggNOG" id="KOG4197">
    <property type="taxonomic scope" value="Eukaryota"/>
</dbReference>
<dbReference type="EnsemblPlants" id="Pp3c1_1940V3.1">
    <property type="protein sequence ID" value="Pp3c1_1940V3.1"/>
    <property type="gene ID" value="Pp3c1_1940"/>
</dbReference>
<dbReference type="Gramene" id="Pp3c1_1940V3.1">
    <property type="protein sequence ID" value="Pp3c1_1940V3.1"/>
    <property type="gene ID" value="Pp3c1_1940"/>
</dbReference>
<dbReference type="PROSITE" id="PS51752">
    <property type="entry name" value="JACALIN_LECTIN"/>
    <property type="match status" value="3"/>
</dbReference>
<dbReference type="SMART" id="SM00915">
    <property type="entry name" value="Jacalin"/>
    <property type="match status" value="3"/>
</dbReference>
<dbReference type="PANTHER" id="PTHR47293">
    <property type="entry name" value="JACALIN-RELATED LECTIN 3"/>
    <property type="match status" value="1"/>
</dbReference>
<dbReference type="OMA" id="INWQSIK"/>
<protein>
    <recommendedName>
        <fullName evidence="1">Jacalin-type lectin domain-containing protein</fullName>
    </recommendedName>
</protein>
<dbReference type="EnsemblPlants" id="Pp3c1_1940V3.2">
    <property type="protein sequence ID" value="Pp3c1_1940V3.2"/>
    <property type="gene ID" value="Pp3c1_1940"/>
</dbReference>
<proteinExistence type="predicted"/>
<dbReference type="RefSeq" id="XP_024385650.1">
    <property type="nucleotide sequence ID" value="XM_024529882.1"/>
</dbReference>
<dbReference type="Gene3D" id="2.100.10.30">
    <property type="entry name" value="Jacalin-like lectin domain"/>
    <property type="match status" value="3"/>
</dbReference>
<dbReference type="CDD" id="cd09612">
    <property type="entry name" value="Jacalin"/>
    <property type="match status" value="2"/>
</dbReference>
<evidence type="ECO:0000313" key="3">
    <source>
        <dbReference type="EnsemblPlants" id="Pp3c1_1940V3.1"/>
    </source>
</evidence>
<dbReference type="HOGENOM" id="CLU_019384_2_0_1"/>
<reference evidence="3" key="3">
    <citation type="submission" date="2020-12" db="UniProtKB">
        <authorList>
            <consortium name="EnsemblPlants"/>
        </authorList>
    </citation>
    <scope>IDENTIFICATION</scope>
</reference>
<feature type="domain" description="Jacalin-type lectin" evidence="1">
    <location>
        <begin position="6"/>
        <end position="140"/>
    </location>
</feature>
<dbReference type="GO" id="GO:0030246">
    <property type="term" value="F:carbohydrate binding"/>
    <property type="evidence" value="ECO:0007669"/>
    <property type="project" value="InterPro"/>
</dbReference>
<feature type="domain" description="Jacalin-type lectin" evidence="1">
    <location>
        <begin position="310"/>
        <end position="464"/>
    </location>
</feature>
<dbReference type="SUPFAM" id="SSF51101">
    <property type="entry name" value="Mannose-binding lectins"/>
    <property type="match status" value="3"/>
</dbReference>
<dbReference type="Gramene" id="Pp3c1_1940V3.2">
    <property type="protein sequence ID" value="Pp3c1_1940V3.2"/>
    <property type="gene ID" value="Pp3c1_1940"/>
</dbReference>
<accession>A9TBR3</accession>
<dbReference type="OrthoDB" id="2415936at2759"/>
<dbReference type="InterPro" id="IPR001229">
    <property type="entry name" value="Jacalin-like_lectin_dom"/>
</dbReference>
<dbReference type="AlphaFoldDB" id="A9TBR3"/>
<dbReference type="PaxDb" id="3218-PP1S200_12V6.1"/>
<evidence type="ECO:0000313" key="4">
    <source>
        <dbReference type="Proteomes" id="UP000006727"/>
    </source>
</evidence>
<dbReference type="PANTHER" id="PTHR47293:SF15">
    <property type="entry name" value="JACALIN-RELATED LECTIN 19"/>
    <property type="match status" value="1"/>
</dbReference>
<dbReference type="STRING" id="3218.A9TBR3"/>
<keyword evidence="4" id="KW-1185">Reference proteome</keyword>
<dbReference type="InterPro" id="IPR033734">
    <property type="entry name" value="Jacalin-like_lectin_dom_plant"/>
</dbReference>
<dbReference type="EMBL" id="ABEU02000001">
    <property type="protein sequence ID" value="PNR61662.1"/>
    <property type="molecule type" value="Genomic_DNA"/>
</dbReference>
<evidence type="ECO:0000313" key="2">
    <source>
        <dbReference type="EMBL" id="PNR61662.1"/>
    </source>
</evidence>
<gene>
    <name evidence="3" type="primary">LOC112287139</name>
    <name evidence="2" type="ORF">PHYPA_000085</name>
</gene>
<dbReference type="Proteomes" id="UP000006727">
    <property type="component" value="Chromosome 1"/>
</dbReference>
<name>A9TBR3_PHYPA</name>
<feature type="domain" description="Jacalin-type lectin" evidence="1">
    <location>
        <begin position="156"/>
        <end position="291"/>
    </location>
</feature>
<evidence type="ECO:0000259" key="1">
    <source>
        <dbReference type="PROSITE" id="PS51752"/>
    </source>
</evidence>
<dbReference type="Pfam" id="PF01419">
    <property type="entry name" value="Jacalin"/>
    <property type="match status" value="3"/>
</dbReference>